<keyword evidence="14" id="KW-1185">Reference proteome</keyword>
<comment type="subcellular location">
    <subcellularLocation>
        <location evidence="9">Cytoplasm</location>
    </subcellularLocation>
</comment>
<dbReference type="GO" id="GO:0004844">
    <property type="term" value="F:uracil DNA N-glycosylase activity"/>
    <property type="evidence" value="ECO:0007669"/>
    <property type="project" value="UniProtKB-UniRule"/>
</dbReference>
<evidence type="ECO:0000256" key="4">
    <source>
        <dbReference type="ARBA" id="ARBA00012030"/>
    </source>
</evidence>
<dbReference type="NCBIfam" id="NF003588">
    <property type="entry name" value="PRK05254.1-1"/>
    <property type="match status" value="1"/>
</dbReference>
<dbReference type="GO" id="GO:0005737">
    <property type="term" value="C:cytoplasm"/>
    <property type="evidence" value="ECO:0007669"/>
    <property type="project" value="UniProtKB-SubCell"/>
</dbReference>
<dbReference type="Proteomes" id="UP001155182">
    <property type="component" value="Unassembled WGS sequence"/>
</dbReference>
<evidence type="ECO:0000256" key="5">
    <source>
        <dbReference type="ARBA" id="ARBA00018429"/>
    </source>
</evidence>
<evidence type="ECO:0000256" key="3">
    <source>
        <dbReference type="ARBA" id="ARBA00008184"/>
    </source>
</evidence>
<evidence type="ECO:0000313" key="13">
    <source>
        <dbReference type="EMBL" id="MCO4292337.1"/>
    </source>
</evidence>
<dbReference type="NCBIfam" id="TIGR00628">
    <property type="entry name" value="ung"/>
    <property type="match status" value="1"/>
</dbReference>
<comment type="catalytic activity">
    <reaction evidence="1 9 11">
        <text>Hydrolyzes single-stranded DNA or mismatched double-stranded DNA and polynucleotides, releasing free uracil.</text>
        <dbReference type="EC" id="3.2.2.27"/>
    </reaction>
</comment>
<dbReference type="Pfam" id="PF03167">
    <property type="entry name" value="UDG"/>
    <property type="match status" value="1"/>
</dbReference>
<feature type="domain" description="Uracil-DNA glycosylase-like" evidence="12">
    <location>
        <begin position="51"/>
        <end position="211"/>
    </location>
</feature>
<dbReference type="HAMAP" id="MF_00148">
    <property type="entry name" value="UDG"/>
    <property type="match status" value="1"/>
</dbReference>
<dbReference type="PANTHER" id="PTHR11264">
    <property type="entry name" value="URACIL-DNA GLYCOSYLASE"/>
    <property type="match status" value="1"/>
</dbReference>
<proteinExistence type="inferred from homology"/>
<evidence type="ECO:0000256" key="7">
    <source>
        <dbReference type="ARBA" id="ARBA00022801"/>
    </source>
</evidence>
<evidence type="ECO:0000256" key="9">
    <source>
        <dbReference type="HAMAP-Rule" id="MF_00148"/>
    </source>
</evidence>
<keyword evidence="8 9" id="KW-0234">DNA repair</keyword>
<comment type="caution">
    <text evidence="13">The sequence shown here is derived from an EMBL/GenBank/DDBJ whole genome shotgun (WGS) entry which is preliminary data.</text>
</comment>
<dbReference type="GO" id="GO:0097510">
    <property type="term" value="P:base-excision repair, AP site formation via deaminated base removal"/>
    <property type="evidence" value="ECO:0007669"/>
    <property type="project" value="TreeGrafter"/>
</dbReference>
<gene>
    <name evidence="9 13" type="primary">ung</name>
    <name evidence="13" type="ORF">NF867_05610</name>
</gene>
<dbReference type="NCBIfam" id="NF003592">
    <property type="entry name" value="PRK05254.1-5"/>
    <property type="match status" value="1"/>
</dbReference>
<dbReference type="AlphaFoldDB" id="A0A9X2F094"/>
<dbReference type="CDD" id="cd10027">
    <property type="entry name" value="UDG-F1-like"/>
    <property type="match status" value="1"/>
</dbReference>
<dbReference type="NCBIfam" id="NF003591">
    <property type="entry name" value="PRK05254.1-4"/>
    <property type="match status" value="1"/>
</dbReference>
<evidence type="ECO:0000256" key="10">
    <source>
        <dbReference type="PROSITE-ProRule" id="PRU10072"/>
    </source>
</evidence>
<dbReference type="SMART" id="SM00986">
    <property type="entry name" value="UDG"/>
    <property type="match status" value="1"/>
</dbReference>
<dbReference type="RefSeq" id="WP_252586669.1">
    <property type="nucleotide sequence ID" value="NZ_JAMWYS010000024.1"/>
</dbReference>
<dbReference type="FunFam" id="3.40.470.10:FF:000001">
    <property type="entry name" value="Uracil-DNA glycosylase"/>
    <property type="match status" value="1"/>
</dbReference>
<keyword evidence="6 9" id="KW-0227">DNA damage</keyword>
<dbReference type="InterPro" id="IPR002043">
    <property type="entry name" value="UDG_fam1"/>
</dbReference>
<dbReference type="InterPro" id="IPR036895">
    <property type="entry name" value="Uracil-DNA_glycosylase-like_sf"/>
</dbReference>
<accession>A0A9X2F094</accession>
<evidence type="ECO:0000313" key="14">
    <source>
        <dbReference type="Proteomes" id="UP001155182"/>
    </source>
</evidence>
<dbReference type="InterPro" id="IPR005122">
    <property type="entry name" value="Uracil-DNA_glycosylase-like"/>
</dbReference>
<reference evidence="13" key="1">
    <citation type="submission" date="2022-06" db="EMBL/GenBank/DDBJ databases">
        <title>Solitalea sp. MAHUQ-68 isolated from rhizospheric soil.</title>
        <authorList>
            <person name="Huq M.A."/>
        </authorList>
    </citation>
    <scope>NUCLEOTIDE SEQUENCE</scope>
    <source>
        <strain evidence="13">MAHUQ-68</strain>
    </source>
</reference>
<evidence type="ECO:0000256" key="6">
    <source>
        <dbReference type="ARBA" id="ARBA00022763"/>
    </source>
</evidence>
<evidence type="ECO:0000256" key="11">
    <source>
        <dbReference type="RuleBase" id="RU003780"/>
    </source>
</evidence>
<dbReference type="PROSITE" id="PS00130">
    <property type="entry name" value="U_DNA_GLYCOSYLASE"/>
    <property type="match status" value="1"/>
</dbReference>
<evidence type="ECO:0000256" key="2">
    <source>
        <dbReference type="ARBA" id="ARBA00002631"/>
    </source>
</evidence>
<organism evidence="13 14">
    <name type="scientific">Solitalea agri</name>
    <dbReference type="NCBI Taxonomy" id="2953739"/>
    <lineage>
        <taxon>Bacteria</taxon>
        <taxon>Pseudomonadati</taxon>
        <taxon>Bacteroidota</taxon>
        <taxon>Sphingobacteriia</taxon>
        <taxon>Sphingobacteriales</taxon>
        <taxon>Sphingobacteriaceae</taxon>
        <taxon>Solitalea</taxon>
    </lineage>
</organism>
<keyword evidence="13" id="KW-0326">Glycosidase</keyword>
<evidence type="ECO:0000259" key="12">
    <source>
        <dbReference type="SMART" id="SM00986"/>
    </source>
</evidence>
<protein>
    <recommendedName>
        <fullName evidence="5 9">Uracil-DNA glycosylase</fullName>
        <shortName evidence="9">UDG</shortName>
        <ecNumber evidence="4 9">3.2.2.27</ecNumber>
    </recommendedName>
</protein>
<dbReference type="NCBIfam" id="NF003589">
    <property type="entry name" value="PRK05254.1-2"/>
    <property type="match status" value="1"/>
</dbReference>
<keyword evidence="9" id="KW-0963">Cytoplasm</keyword>
<dbReference type="EC" id="3.2.2.27" evidence="4 9"/>
<keyword evidence="7 9" id="KW-0378">Hydrolase</keyword>
<evidence type="ECO:0000256" key="8">
    <source>
        <dbReference type="ARBA" id="ARBA00023204"/>
    </source>
</evidence>
<name>A0A9X2F094_9SPHI</name>
<comment type="function">
    <text evidence="2 9 11">Excises uracil residues from the DNA which can arise as a result of misincorporation of dUMP residues by DNA polymerase or due to deamination of cytosine.</text>
</comment>
<sequence>MLIELEPSWLSVLKDEFEKEYMVKLKTFLHEEESKGYEIYPNRADIFNAFNHTPFDKVKVVIIGQDPYHGAGQAHGLCFSVQKGVAVPPSLKNIYKELGTDLGLETPGHGSLTEWADEGVLLLNATLTVRANQAGSHQNRGWEQFTDTVIRILSEKKKGLVFILWGNYAKAKTALIDQKDHFILTAAHPSPFSAYNGFLGCRHFSKTNELLSQQGLAPVNWQVTSK</sequence>
<evidence type="ECO:0000256" key="1">
    <source>
        <dbReference type="ARBA" id="ARBA00001400"/>
    </source>
</evidence>
<dbReference type="SMART" id="SM00987">
    <property type="entry name" value="UreE_C"/>
    <property type="match status" value="1"/>
</dbReference>
<dbReference type="InterPro" id="IPR018085">
    <property type="entry name" value="Ura-DNA_Glyclase_AS"/>
</dbReference>
<dbReference type="EMBL" id="JAMWYS010000024">
    <property type="protein sequence ID" value="MCO4292337.1"/>
    <property type="molecule type" value="Genomic_DNA"/>
</dbReference>
<comment type="similarity">
    <text evidence="3 9 11">Belongs to the uracil-DNA glycosylase (UDG) superfamily. UNG family.</text>
</comment>
<dbReference type="SUPFAM" id="SSF52141">
    <property type="entry name" value="Uracil-DNA glycosylase-like"/>
    <property type="match status" value="1"/>
</dbReference>
<feature type="active site" description="Proton acceptor" evidence="9 10">
    <location>
        <position position="66"/>
    </location>
</feature>
<dbReference type="Gene3D" id="3.40.470.10">
    <property type="entry name" value="Uracil-DNA glycosylase-like domain"/>
    <property type="match status" value="1"/>
</dbReference>
<dbReference type="PANTHER" id="PTHR11264:SF0">
    <property type="entry name" value="URACIL-DNA GLYCOSYLASE"/>
    <property type="match status" value="1"/>
</dbReference>